<keyword evidence="2" id="KW-0675">Receptor</keyword>
<reference evidence="2 3" key="1">
    <citation type="submission" date="2015-04" db="EMBL/GenBank/DDBJ databases">
        <title>Lasius niger genome sequencing.</title>
        <authorList>
            <person name="Konorov E.A."/>
            <person name="Nikitin M.A."/>
            <person name="Kirill M.V."/>
            <person name="Chang P."/>
        </authorList>
    </citation>
    <scope>NUCLEOTIDE SEQUENCE [LARGE SCALE GENOMIC DNA]</scope>
    <source>
        <tissue evidence="2">Whole</tissue>
    </source>
</reference>
<accession>A0A0J7KPT0</accession>
<dbReference type="EMBL" id="LBMM01004494">
    <property type="protein sequence ID" value="KMQ92363.1"/>
    <property type="molecule type" value="Genomic_DNA"/>
</dbReference>
<name>A0A0J7KPT0_LASNI</name>
<protein>
    <submittedName>
        <fullName evidence="2">Transient-receptor-potential-like protein</fullName>
    </submittedName>
</protein>
<sequence>MEEAKRLAQKSPLPPIVPVELPGTTAATTLPVLHDIVDTDDDAKAPEMRTPSYKTPEPIRKGIGSQPFESTLQVLN</sequence>
<feature type="region of interest" description="Disordered" evidence="1">
    <location>
        <begin position="38"/>
        <end position="76"/>
    </location>
</feature>
<feature type="region of interest" description="Disordered" evidence="1">
    <location>
        <begin position="1"/>
        <end position="20"/>
    </location>
</feature>
<evidence type="ECO:0000313" key="3">
    <source>
        <dbReference type="Proteomes" id="UP000036403"/>
    </source>
</evidence>
<dbReference type="Proteomes" id="UP000036403">
    <property type="component" value="Unassembled WGS sequence"/>
</dbReference>
<proteinExistence type="predicted"/>
<organism evidence="2 3">
    <name type="scientific">Lasius niger</name>
    <name type="common">Black garden ant</name>
    <dbReference type="NCBI Taxonomy" id="67767"/>
    <lineage>
        <taxon>Eukaryota</taxon>
        <taxon>Metazoa</taxon>
        <taxon>Ecdysozoa</taxon>
        <taxon>Arthropoda</taxon>
        <taxon>Hexapoda</taxon>
        <taxon>Insecta</taxon>
        <taxon>Pterygota</taxon>
        <taxon>Neoptera</taxon>
        <taxon>Endopterygota</taxon>
        <taxon>Hymenoptera</taxon>
        <taxon>Apocrita</taxon>
        <taxon>Aculeata</taxon>
        <taxon>Formicoidea</taxon>
        <taxon>Formicidae</taxon>
        <taxon>Formicinae</taxon>
        <taxon>Lasius</taxon>
        <taxon>Lasius</taxon>
    </lineage>
</organism>
<evidence type="ECO:0000256" key="1">
    <source>
        <dbReference type="SAM" id="MobiDB-lite"/>
    </source>
</evidence>
<dbReference type="AlphaFoldDB" id="A0A0J7KPT0"/>
<evidence type="ECO:0000313" key="2">
    <source>
        <dbReference type="EMBL" id="KMQ92363.1"/>
    </source>
</evidence>
<gene>
    <name evidence="2" type="ORF">RF55_7668</name>
</gene>
<dbReference type="PaxDb" id="67767-A0A0J7KPT0"/>
<dbReference type="STRING" id="67767.A0A0J7KPT0"/>
<keyword evidence="3" id="KW-1185">Reference proteome</keyword>
<feature type="compositionally biased region" description="Polar residues" evidence="1">
    <location>
        <begin position="67"/>
        <end position="76"/>
    </location>
</feature>
<comment type="caution">
    <text evidence="2">The sequence shown here is derived from an EMBL/GenBank/DDBJ whole genome shotgun (WGS) entry which is preliminary data.</text>
</comment>